<accession>A0ABT2CQE4</accession>
<dbReference type="RefSeq" id="WP_258790647.1">
    <property type="nucleotide sequence ID" value="NZ_JANUGQ010000034.1"/>
</dbReference>
<protein>
    <submittedName>
        <fullName evidence="2">Uncharacterized protein</fullName>
    </submittedName>
</protein>
<gene>
    <name evidence="2" type="ORF">NX801_27495</name>
</gene>
<evidence type="ECO:0000313" key="3">
    <source>
        <dbReference type="Proteomes" id="UP001431313"/>
    </source>
</evidence>
<evidence type="ECO:0000256" key="1">
    <source>
        <dbReference type="SAM" id="MobiDB-lite"/>
    </source>
</evidence>
<organism evidence="2 3">
    <name type="scientific">Streptomyces pyxinae</name>
    <dbReference type="NCBI Taxonomy" id="2970734"/>
    <lineage>
        <taxon>Bacteria</taxon>
        <taxon>Bacillati</taxon>
        <taxon>Actinomycetota</taxon>
        <taxon>Actinomycetes</taxon>
        <taxon>Kitasatosporales</taxon>
        <taxon>Streptomycetaceae</taxon>
        <taxon>Streptomyces</taxon>
    </lineage>
</organism>
<proteinExistence type="predicted"/>
<reference evidence="2" key="1">
    <citation type="submission" date="2022-08" db="EMBL/GenBank/DDBJ databases">
        <authorList>
            <person name="Somphong A."/>
            <person name="Phongsopitanun W."/>
        </authorList>
    </citation>
    <scope>NUCLEOTIDE SEQUENCE</scope>
    <source>
        <strain evidence="2">LP05-1</strain>
    </source>
</reference>
<sequence length="70" mass="7804">MVDEYRAVVPEGEHRAGGEKTAEAKPEEKTEEAKTEDGRRKPETESRKPEAGRRTEQHGAARKSTAVTQQ</sequence>
<keyword evidence="3" id="KW-1185">Reference proteome</keyword>
<dbReference type="Proteomes" id="UP001431313">
    <property type="component" value="Unassembled WGS sequence"/>
</dbReference>
<comment type="caution">
    <text evidence="2">The sequence shown here is derived from an EMBL/GenBank/DDBJ whole genome shotgun (WGS) entry which is preliminary data.</text>
</comment>
<feature type="compositionally biased region" description="Basic and acidic residues" evidence="1">
    <location>
        <begin position="1"/>
        <end position="59"/>
    </location>
</feature>
<feature type="region of interest" description="Disordered" evidence="1">
    <location>
        <begin position="1"/>
        <end position="70"/>
    </location>
</feature>
<name>A0ABT2CQE4_9ACTN</name>
<dbReference type="EMBL" id="JANUGQ010000034">
    <property type="protein sequence ID" value="MCS0639317.1"/>
    <property type="molecule type" value="Genomic_DNA"/>
</dbReference>
<evidence type="ECO:0000313" key="2">
    <source>
        <dbReference type="EMBL" id="MCS0639317.1"/>
    </source>
</evidence>